<evidence type="ECO:0000313" key="2">
    <source>
        <dbReference type="Proteomes" id="UP001165383"/>
    </source>
</evidence>
<keyword evidence="2" id="KW-1185">Reference proteome</keyword>
<organism evidence="1 2">
    <name type="scientific">Sphingomonas brevis</name>
    <dbReference type="NCBI Taxonomy" id="2908206"/>
    <lineage>
        <taxon>Bacteria</taxon>
        <taxon>Pseudomonadati</taxon>
        <taxon>Pseudomonadota</taxon>
        <taxon>Alphaproteobacteria</taxon>
        <taxon>Sphingomonadales</taxon>
        <taxon>Sphingomonadaceae</taxon>
        <taxon>Sphingomonas</taxon>
    </lineage>
</organism>
<dbReference type="Proteomes" id="UP001165383">
    <property type="component" value="Unassembled WGS sequence"/>
</dbReference>
<dbReference type="EMBL" id="JAMGBB010000001">
    <property type="protein sequence ID" value="MCL6741041.1"/>
    <property type="molecule type" value="Genomic_DNA"/>
</dbReference>
<accession>A0ABT0S9F2</accession>
<proteinExistence type="predicted"/>
<gene>
    <name evidence="1" type="ORF">LZ518_07850</name>
</gene>
<evidence type="ECO:0000313" key="1">
    <source>
        <dbReference type="EMBL" id="MCL6741041.1"/>
    </source>
</evidence>
<protein>
    <submittedName>
        <fullName evidence="1">Uncharacterized protein</fullName>
    </submittedName>
</protein>
<reference evidence="1" key="1">
    <citation type="submission" date="2022-05" db="EMBL/GenBank/DDBJ databases">
        <authorList>
            <person name="Jo J.-H."/>
            <person name="Im W.-T."/>
        </authorList>
    </citation>
    <scope>NUCLEOTIDE SEQUENCE</scope>
    <source>
        <strain evidence="1">RB56-2</strain>
    </source>
</reference>
<dbReference type="RefSeq" id="WP_249915449.1">
    <property type="nucleotide sequence ID" value="NZ_JAMGBB010000001.1"/>
</dbReference>
<sequence>MSGQNYLGAPAHLRREQAICDSIQQEYRAEQQCGAGKSIRRENAPPVDPALTPTDDQLRLRLAEELDYARRMLDAMGDELATDMSVVMRHAVALQSVDIVGQMLGHIAAVTRSAAPKAAVQRIGMCELKARLTRRGTVDGGFEP</sequence>
<name>A0ABT0S9F2_9SPHN</name>
<comment type="caution">
    <text evidence="1">The sequence shown here is derived from an EMBL/GenBank/DDBJ whole genome shotgun (WGS) entry which is preliminary data.</text>
</comment>